<evidence type="ECO:0000259" key="1">
    <source>
        <dbReference type="Pfam" id="PF13340"/>
    </source>
</evidence>
<dbReference type="PANTHER" id="PTHR30007:SF0">
    <property type="entry name" value="TRANSPOSASE"/>
    <property type="match status" value="1"/>
</dbReference>
<reference evidence="2 3" key="1">
    <citation type="submission" date="2019-03" db="EMBL/GenBank/DDBJ databases">
        <title>Draft Genome Sequence of Massilia arenosa sp. nov., a Novel Massilia Species Isolated from a Sandy-loam Maize Soil.</title>
        <authorList>
            <person name="Raths R."/>
            <person name="Peta V."/>
            <person name="Bucking H."/>
        </authorList>
    </citation>
    <scope>NUCLEOTIDE SEQUENCE [LARGE SCALE GENOMIC DNA]</scope>
    <source>
        <strain evidence="2 3">MC02</strain>
    </source>
</reference>
<organism evidence="2 3">
    <name type="scientific">Zemynaea arenosa</name>
    <dbReference type="NCBI Taxonomy" id="2561931"/>
    <lineage>
        <taxon>Bacteria</taxon>
        <taxon>Pseudomonadati</taxon>
        <taxon>Pseudomonadota</taxon>
        <taxon>Betaproteobacteria</taxon>
        <taxon>Burkholderiales</taxon>
        <taxon>Oxalobacteraceae</taxon>
        <taxon>Telluria group</taxon>
        <taxon>Zemynaea</taxon>
    </lineage>
</organism>
<dbReference type="EMBL" id="SPVF01000166">
    <property type="protein sequence ID" value="TFW18197.1"/>
    <property type="molecule type" value="Genomic_DNA"/>
</dbReference>
<evidence type="ECO:0000313" key="3">
    <source>
        <dbReference type="Proteomes" id="UP000298438"/>
    </source>
</evidence>
<dbReference type="PANTHER" id="PTHR30007">
    <property type="entry name" value="PHP DOMAIN PROTEIN"/>
    <property type="match status" value="1"/>
</dbReference>
<dbReference type="AlphaFoldDB" id="A0A4Y9SE51"/>
<name>A0A4Y9SE51_9BURK</name>
<sequence>MEPITREQFEPVRALLEGARRRTRPRVHDLYDVFTAVLHFIDTGGPWRSMPPDFPPWRTVHEYYTQWTLRRHNESTLLERALEMLGRHDLLDKLRARLARNV</sequence>
<protein>
    <submittedName>
        <fullName evidence="2">Transposase</fullName>
    </submittedName>
</protein>
<keyword evidence="3" id="KW-1185">Reference proteome</keyword>
<dbReference type="InterPro" id="IPR025161">
    <property type="entry name" value="IS402-like_dom"/>
</dbReference>
<dbReference type="RefSeq" id="WP_135207752.1">
    <property type="nucleotide sequence ID" value="NZ_SPVF01000166.1"/>
</dbReference>
<evidence type="ECO:0000313" key="2">
    <source>
        <dbReference type="EMBL" id="TFW18197.1"/>
    </source>
</evidence>
<gene>
    <name evidence="2" type="ORF">E4L96_13500</name>
</gene>
<dbReference type="Pfam" id="PF13340">
    <property type="entry name" value="DUF4096"/>
    <property type="match status" value="1"/>
</dbReference>
<proteinExistence type="predicted"/>
<dbReference type="OrthoDB" id="5524851at2"/>
<dbReference type="Proteomes" id="UP000298438">
    <property type="component" value="Unassembled WGS sequence"/>
</dbReference>
<feature type="domain" description="Insertion element IS402-like" evidence="1">
    <location>
        <begin position="4"/>
        <end position="69"/>
    </location>
</feature>
<comment type="caution">
    <text evidence="2">The sequence shown here is derived from an EMBL/GenBank/DDBJ whole genome shotgun (WGS) entry which is preliminary data.</text>
</comment>
<accession>A0A4Y9SE51</accession>